<dbReference type="SUPFAM" id="SSF54928">
    <property type="entry name" value="RNA-binding domain, RBD"/>
    <property type="match status" value="2"/>
</dbReference>
<dbReference type="SMART" id="SM00360">
    <property type="entry name" value="RRM"/>
    <property type="match status" value="3"/>
</dbReference>
<dbReference type="EnsemblMetazoa" id="CLYHEMT010448.1">
    <property type="protein sequence ID" value="CLYHEMP010448.1"/>
    <property type="gene ID" value="CLYHEMG010448"/>
</dbReference>
<feature type="compositionally biased region" description="Acidic residues" evidence="5">
    <location>
        <begin position="1"/>
        <end position="11"/>
    </location>
</feature>
<evidence type="ECO:0000256" key="3">
    <source>
        <dbReference type="ARBA" id="ARBA00022884"/>
    </source>
</evidence>
<dbReference type="InterPro" id="IPR035979">
    <property type="entry name" value="RBD_domain_sf"/>
</dbReference>
<dbReference type="InterPro" id="IPR029123">
    <property type="entry name" value="RBM39_linker"/>
</dbReference>
<feature type="region of interest" description="Disordered" evidence="5">
    <location>
        <begin position="1"/>
        <end position="150"/>
    </location>
</feature>
<proteinExistence type="predicted"/>
<dbReference type="CDD" id="cd12285">
    <property type="entry name" value="RRM3_RBM39_like"/>
    <property type="match status" value="1"/>
</dbReference>
<evidence type="ECO:0000256" key="5">
    <source>
        <dbReference type="SAM" id="MobiDB-lite"/>
    </source>
</evidence>
<dbReference type="Pfam" id="PF15519">
    <property type="entry name" value="RBM39linker"/>
    <property type="match status" value="1"/>
</dbReference>
<dbReference type="InterPro" id="IPR012677">
    <property type="entry name" value="Nucleotide-bd_a/b_plait_sf"/>
</dbReference>
<dbReference type="CDD" id="cd12283">
    <property type="entry name" value="RRM1_RBM39_like"/>
    <property type="match status" value="1"/>
</dbReference>
<dbReference type="NCBIfam" id="TIGR01622">
    <property type="entry name" value="SF-CC1"/>
    <property type="match status" value="1"/>
</dbReference>
<keyword evidence="3 4" id="KW-0694">RNA-binding</keyword>
<protein>
    <recommendedName>
        <fullName evidence="6">RRM domain-containing protein</fullName>
    </recommendedName>
</protein>
<evidence type="ECO:0000256" key="4">
    <source>
        <dbReference type="PROSITE-ProRule" id="PRU00176"/>
    </source>
</evidence>
<evidence type="ECO:0000256" key="2">
    <source>
        <dbReference type="ARBA" id="ARBA00022737"/>
    </source>
</evidence>
<dbReference type="Gene3D" id="3.30.70.330">
    <property type="match status" value="3"/>
</dbReference>
<keyword evidence="8" id="KW-1185">Reference proteome</keyword>
<dbReference type="PANTHER" id="PTHR48036">
    <property type="entry name" value="SPLICING FACTOR (PAD-1), PUTATIVE (AFU_ORTHOLOGUE AFUA_1G15810)-RELATED"/>
    <property type="match status" value="1"/>
</dbReference>
<keyword evidence="1" id="KW-0597">Phosphoprotein</keyword>
<reference evidence="7" key="1">
    <citation type="submission" date="2021-01" db="UniProtKB">
        <authorList>
            <consortium name="EnsemblMetazoa"/>
        </authorList>
    </citation>
    <scope>IDENTIFICATION</scope>
</reference>
<keyword evidence="2" id="KW-0677">Repeat</keyword>
<dbReference type="GO" id="GO:0006397">
    <property type="term" value="P:mRNA processing"/>
    <property type="evidence" value="ECO:0007669"/>
    <property type="project" value="InterPro"/>
</dbReference>
<dbReference type="FunFam" id="3.30.70.330:FF:000080">
    <property type="entry name" value="RNA-binding protein 39 isoform X1"/>
    <property type="match status" value="1"/>
</dbReference>
<evidence type="ECO:0000313" key="8">
    <source>
        <dbReference type="Proteomes" id="UP000594262"/>
    </source>
</evidence>
<dbReference type="GeneID" id="136801163"/>
<dbReference type="OrthoDB" id="8123449at2759"/>
<evidence type="ECO:0000259" key="6">
    <source>
        <dbReference type="PROSITE" id="PS50102"/>
    </source>
</evidence>
<feature type="compositionally biased region" description="Basic and acidic residues" evidence="5">
    <location>
        <begin position="19"/>
        <end position="29"/>
    </location>
</feature>
<accession>A0A7M5WLY7</accession>
<name>A0A7M5WLY7_9CNID</name>
<dbReference type="GO" id="GO:0003723">
    <property type="term" value="F:RNA binding"/>
    <property type="evidence" value="ECO:0007669"/>
    <property type="project" value="UniProtKB-UniRule"/>
</dbReference>
<dbReference type="Pfam" id="PF00076">
    <property type="entry name" value="RRM_1"/>
    <property type="match status" value="2"/>
</dbReference>
<dbReference type="PROSITE" id="PS50102">
    <property type="entry name" value="RRM"/>
    <property type="match status" value="2"/>
</dbReference>
<feature type="domain" description="RRM" evidence="6">
    <location>
        <begin position="157"/>
        <end position="234"/>
    </location>
</feature>
<dbReference type="AlphaFoldDB" id="A0A7M5WLY7"/>
<dbReference type="GO" id="GO:0005634">
    <property type="term" value="C:nucleus"/>
    <property type="evidence" value="ECO:0007669"/>
    <property type="project" value="InterPro"/>
</dbReference>
<sequence length="500" mass="56950">MADDFDVDDLLEAPFQKVENGDDKVRKSGSESPATEQKKKKKRSRSRSRDRKRKSRSRSRDRRRSRRSRSKSRDRRRSKSRSKSRERRRRSRSRSRDRRRSRRSRSRTRSPRRSPLRRRSPDREFVRRSSDGVTTISLRGDRDREDDHITQEERDARTVFIMQLARNLTIRDIQDFFSKVGQVRDVRLISDRNSRRSKGIGYVEFTDPSAVTLAIKLSGQRLLGVPIMVSPTMAEKNRFAAQQAAVTKPSGPMKLYVGSLHYNITEPMLKAIFEPFGTIDSVQLQYDSETNKSKGYGFVNFQDSVAAKRAMEQMNGFELVGRPIKVNTVSERSDGSMSFLDDEETEKGGIEMNAQSRASLMQKLAQTHGSGMQVPQVQQVSGMLSSPLLPLGGSTCLILSNLFDPTKETDQDWEMDYRNDVLEEVTKHGIVVHISVDTISPEGNIYLKCLTADVASKIVQSFNGRFFAGRTIRATPVPTANYHTMFADSVNAVRPLKPDS</sequence>
<dbReference type="InterPro" id="IPR000504">
    <property type="entry name" value="RRM_dom"/>
</dbReference>
<feature type="compositionally biased region" description="Basic and acidic residues" evidence="5">
    <location>
        <begin position="139"/>
        <end position="150"/>
    </location>
</feature>
<dbReference type="Proteomes" id="UP000594262">
    <property type="component" value="Unplaced"/>
</dbReference>
<dbReference type="InterPro" id="IPR006509">
    <property type="entry name" value="RBM39_SF"/>
</dbReference>
<feature type="domain" description="RRM" evidence="6">
    <location>
        <begin position="253"/>
        <end position="331"/>
    </location>
</feature>
<dbReference type="RefSeq" id="XP_066913892.1">
    <property type="nucleotide sequence ID" value="XM_067057791.1"/>
</dbReference>
<feature type="compositionally biased region" description="Basic and acidic residues" evidence="5">
    <location>
        <begin position="119"/>
        <end position="130"/>
    </location>
</feature>
<feature type="compositionally biased region" description="Basic residues" evidence="5">
    <location>
        <begin position="38"/>
        <end position="118"/>
    </location>
</feature>
<organism evidence="7 8">
    <name type="scientific">Clytia hemisphaerica</name>
    <dbReference type="NCBI Taxonomy" id="252671"/>
    <lineage>
        <taxon>Eukaryota</taxon>
        <taxon>Metazoa</taxon>
        <taxon>Cnidaria</taxon>
        <taxon>Hydrozoa</taxon>
        <taxon>Hydroidolina</taxon>
        <taxon>Leptothecata</taxon>
        <taxon>Obeliida</taxon>
        <taxon>Clytiidae</taxon>
        <taxon>Clytia</taxon>
    </lineage>
</organism>
<evidence type="ECO:0000256" key="1">
    <source>
        <dbReference type="ARBA" id="ARBA00022553"/>
    </source>
</evidence>
<dbReference type="CDD" id="cd12284">
    <property type="entry name" value="RRM2_RBM23_RBM39"/>
    <property type="match status" value="1"/>
</dbReference>
<evidence type="ECO:0000313" key="7">
    <source>
        <dbReference type="EnsemblMetazoa" id="CLYHEMP010448.1"/>
    </source>
</evidence>